<reference evidence="12" key="1">
    <citation type="submission" date="2022-01" db="EMBL/GenBank/DDBJ databases">
        <title>Whole genome-based taxonomy of the Shewanellaceae.</title>
        <authorList>
            <person name="Martin-Rodriguez A.J."/>
        </authorList>
    </citation>
    <scope>NUCLEOTIDE SEQUENCE</scope>
    <source>
        <strain evidence="12">DSM 23803</strain>
    </source>
</reference>
<dbReference type="Pfam" id="PF01653">
    <property type="entry name" value="DNA_ligase_aden"/>
    <property type="match status" value="1"/>
</dbReference>
<evidence type="ECO:0000256" key="7">
    <source>
        <dbReference type="ARBA" id="ARBA00022833"/>
    </source>
</evidence>
<sequence>MQNLMKTPTHLLTDEQLSQLMTYFNEQYRSGSPVVSDATFDLIYMPVLKSRLPHHPLITKVQPEAVNVINDRYQHKTPMLSTLKAYEHDEIQSFVDRCQQAANELGITEELLYRVSPKLDGLAASYIAADEKIYTRGDGTYGNDITHLYRNGLKLIGNSNINNIGEITVLQSYFEEKLKGSFAHPRNFVAGLANSDNLNDAGKQALEDRAIHLVFFNSINCPHISAAELLTNLESYCEQAKQNSPYLTDGTVIEVVNESVKKHMGNNEHHHHWQIAKKSVGEVADVRIKGIEWNVGRNKITPVLLIEPTWLSGAMIQRVTAHHAGNVNNLGLGEGALISITRSGEIIPKILGTIEAVNPSIPTHCPCCNQPVQWVNDAITCTFDGCSERQVSAIEYHFSLLNVDLFGRQSVRKLVENGYQSLESIYSLSKGKLLSCGFGAGQSDNLFNQIQKAKTTPINDYLILASLGIHSLGRGSSKRILKHFTLSNINTMTDKQLEDIDGFGELTAKSITTAIFNKLTLIMFLNNTLNVIDTLKPQTGIVNEDALPLSGLSIVFTGKMERSRSDISSEAERFGGVVQSSVTKKTSYLVIGENVGASKINSAKTKGVEIITEADYMKMIAA</sequence>
<protein>
    <recommendedName>
        <fullName evidence="2">DNA ligase (NAD(+))</fullName>
        <ecNumber evidence="2">6.5.1.2</ecNumber>
    </recommendedName>
</protein>
<keyword evidence="13" id="KW-1185">Reference proteome</keyword>
<dbReference type="GO" id="GO:0006281">
    <property type="term" value="P:DNA repair"/>
    <property type="evidence" value="ECO:0007669"/>
    <property type="project" value="UniProtKB-KW"/>
</dbReference>
<feature type="domain" description="BRCT" evidence="11">
    <location>
        <begin position="544"/>
        <end position="622"/>
    </location>
</feature>
<keyword evidence="8" id="KW-0520">NAD</keyword>
<gene>
    <name evidence="12" type="ORF">L2749_14085</name>
</gene>
<dbReference type="SUPFAM" id="SSF56091">
    <property type="entry name" value="DNA ligase/mRNA capping enzyme, catalytic domain"/>
    <property type="match status" value="1"/>
</dbReference>
<evidence type="ECO:0000313" key="12">
    <source>
        <dbReference type="EMBL" id="MCL1106372.1"/>
    </source>
</evidence>
<dbReference type="AlphaFoldDB" id="A0A9X1Z786"/>
<dbReference type="InterPro" id="IPR001679">
    <property type="entry name" value="DNA_ligase"/>
</dbReference>
<dbReference type="Proteomes" id="UP001139408">
    <property type="component" value="Unassembled WGS sequence"/>
</dbReference>
<dbReference type="InterPro" id="IPR013840">
    <property type="entry name" value="DNAligase_N"/>
</dbReference>
<evidence type="ECO:0000313" key="13">
    <source>
        <dbReference type="Proteomes" id="UP001139408"/>
    </source>
</evidence>
<dbReference type="Gene3D" id="3.30.470.30">
    <property type="entry name" value="DNA ligase/mRNA capping enzyme"/>
    <property type="match status" value="1"/>
</dbReference>
<accession>A0A9X1Z786</accession>
<evidence type="ECO:0000256" key="1">
    <source>
        <dbReference type="ARBA" id="ARBA00004067"/>
    </source>
</evidence>
<keyword evidence="9" id="KW-0234">DNA repair</keyword>
<dbReference type="RefSeq" id="WP_188925733.1">
    <property type="nucleotide sequence ID" value="NZ_BMQI01000030.1"/>
</dbReference>
<keyword evidence="7" id="KW-0862">Zinc</keyword>
<dbReference type="Gene3D" id="1.10.150.20">
    <property type="entry name" value="5' to 3' exonuclease, C-terminal subdomain"/>
    <property type="match status" value="2"/>
</dbReference>
<dbReference type="SUPFAM" id="SSF52113">
    <property type="entry name" value="BRCT domain"/>
    <property type="match status" value="1"/>
</dbReference>
<dbReference type="EMBL" id="JAKILJ010000032">
    <property type="protein sequence ID" value="MCL1106372.1"/>
    <property type="molecule type" value="Genomic_DNA"/>
</dbReference>
<dbReference type="GO" id="GO:0006260">
    <property type="term" value="P:DNA replication"/>
    <property type="evidence" value="ECO:0007669"/>
    <property type="project" value="UniProtKB-KW"/>
</dbReference>
<evidence type="ECO:0000256" key="9">
    <source>
        <dbReference type="ARBA" id="ARBA00023204"/>
    </source>
</evidence>
<dbReference type="GO" id="GO:0046872">
    <property type="term" value="F:metal ion binding"/>
    <property type="evidence" value="ECO:0007669"/>
    <property type="project" value="UniProtKB-KW"/>
</dbReference>
<comment type="catalytic activity">
    <reaction evidence="10">
        <text>NAD(+) + (deoxyribonucleotide)n-3'-hydroxyl + 5'-phospho-(deoxyribonucleotide)m = (deoxyribonucleotide)n+m + AMP + beta-nicotinamide D-nucleotide.</text>
        <dbReference type="EC" id="6.5.1.2"/>
    </reaction>
</comment>
<proteinExistence type="predicted"/>
<keyword evidence="4" id="KW-0235">DNA replication</keyword>
<dbReference type="InterPro" id="IPR010994">
    <property type="entry name" value="RuvA_2-like"/>
</dbReference>
<dbReference type="Pfam" id="PF00533">
    <property type="entry name" value="BRCT"/>
    <property type="match status" value="1"/>
</dbReference>
<dbReference type="InterPro" id="IPR004150">
    <property type="entry name" value="NAD_DNA_ligase_OB"/>
</dbReference>
<keyword evidence="3" id="KW-0436">Ligase</keyword>
<name>A0A9X1Z786_9GAMM</name>
<evidence type="ECO:0000256" key="2">
    <source>
        <dbReference type="ARBA" id="ARBA00012722"/>
    </source>
</evidence>
<evidence type="ECO:0000256" key="4">
    <source>
        <dbReference type="ARBA" id="ARBA00022705"/>
    </source>
</evidence>
<dbReference type="SMART" id="SM00532">
    <property type="entry name" value="LIGANc"/>
    <property type="match status" value="1"/>
</dbReference>
<keyword evidence="5" id="KW-0479">Metal-binding</keyword>
<evidence type="ECO:0000256" key="5">
    <source>
        <dbReference type="ARBA" id="ARBA00022723"/>
    </source>
</evidence>
<evidence type="ECO:0000256" key="6">
    <source>
        <dbReference type="ARBA" id="ARBA00022763"/>
    </source>
</evidence>
<dbReference type="SUPFAM" id="SSF47781">
    <property type="entry name" value="RuvA domain 2-like"/>
    <property type="match status" value="1"/>
</dbReference>
<dbReference type="Gene3D" id="3.40.50.10190">
    <property type="entry name" value="BRCT domain"/>
    <property type="match status" value="1"/>
</dbReference>
<evidence type="ECO:0000259" key="11">
    <source>
        <dbReference type="PROSITE" id="PS50172"/>
    </source>
</evidence>
<dbReference type="Pfam" id="PF03120">
    <property type="entry name" value="OB_DNA_ligase"/>
    <property type="match status" value="1"/>
</dbReference>
<dbReference type="GO" id="GO:0003911">
    <property type="term" value="F:DNA ligase (NAD+) activity"/>
    <property type="evidence" value="ECO:0007669"/>
    <property type="project" value="UniProtKB-EC"/>
</dbReference>
<evidence type="ECO:0000256" key="3">
    <source>
        <dbReference type="ARBA" id="ARBA00022598"/>
    </source>
</evidence>
<dbReference type="Gene3D" id="2.40.50.140">
    <property type="entry name" value="Nucleic acid-binding proteins"/>
    <property type="match status" value="1"/>
</dbReference>
<dbReference type="PROSITE" id="PS50172">
    <property type="entry name" value="BRCT"/>
    <property type="match status" value="1"/>
</dbReference>
<dbReference type="EC" id="6.5.1.2" evidence="2"/>
<comment type="function">
    <text evidence="1">DNA ligase that catalyzes the formation of phosphodiester linkages between 5'-phosphoryl and 3'-hydroxyl groups in double-stranded DNA using NAD as a coenzyme and as the energy source for the reaction. It is essential for DNA replication and repair of damaged DNA.</text>
</comment>
<keyword evidence="6" id="KW-0227">DNA damage</keyword>
<dbReference type="InterPro" id="IPR013839">
    <property type="entry name" value="DNAligase_adenylation"/>
</dbReference>
<evidence type="ECO:0000256" key="8">
    <source>
        <dbReference type="ARBA" id="ARBA00023027"/>
    </source>
</evidence>
<evidence type="ECO:0000256" key="10">
    <source>
        <dbReference type="ARBA" id="ARBA00034005"/>
    </source>
</evidence>
<dbReference type="CDD" id="cd17748">
    <property type="entry name" value="BRCT_DNA_ligase_like"/>
    <property type="match status" value="1"/>
</dbReference>
<dbReference type="SUPFAM" id="SSF50249">
    <property type="entry name" value="Nucleic acid-binding proteins"/>
    <property type="match status" value="1"/>
</dbReference>
<dbReference type="InterPro" id="IPR012340">
    <property type="entry name" value="NA-bd_OB-fold"/>
</dbReference>
<dbReference type="PIRSF" id="PIRSF001604">
    <property type="entry name" value="LigA"/>
    <property type="match status" value="1"/>
</dbReference>
<organism evidence="12 13">
    <name type="scientific">Shewanella algicola</name>
    <dbReference type="NCBI Taxonomy" id="640633"/>
    <lineage>
        <taxon>Bacteria</taxon>
        <taxon>Pseudomonadati</taxon>
        <taxon>Pseudomonadota</taxon>
        <taxon>Gammaproteobacteria</taxon>
        <taxon>Alteromonadales</taxon>
        <taxon>Shewanellaceae</taxon>
        <taxon>Shewanella</taxon>
    </lineage>
</organism>
<dbReference type="InterPro" id="IPR036420">
    <property type="entry name" value="BRCT_dom_sf"/>
</dbReference>
<comment type="caution">
    <text evidence="12">The sequence shown here is derived from an EMBL/GenBank/DDBJ whole genome shotgun (WGS) entry which is preliminary data.</text>
</comment>
<dbReference type="InterPro" id="IPR001357">
    <property type="entry name" value="BRCT_dom"/>
</dbReference>